<evidence type="ECO:0000313" key="9">
    <source>
        <dbReference type="Proteomes" id="UP000054558"/>
    </source>
</evidence>
<comment type="similarity">
    <text evidence="2">Belongs to the complex I LYR family.</text>
</comment>
<dbReference type="CDD" id="cd20262">
    <property type="entry name" value="Complex1_LYR_LYRM2"/>
    <property type="match status" value="1"/>
</dbReference>
<evidence type="ECO:0000313" key="8">
    <source>
        <dbReference type="EMBL" id="GAQ84308.1"/>
    </source>
</evidence>
<dbReference type="PANTHER" id="PTHR13675:SF0">
    <property type="entry name" value="LYR MOTIF-CONTAINING PROTEIN 2"/>
    <property type="match status" value="1"/>
</dbReference>
<gene>
    <name evidence="8" type="ORF">KFL_001840070</name>
</gene>
<keyword evidence="9" id="KW-1185">Reference proteome</keyword>
<organism evidence="8 9">
    <name type="scientific">Klebsormidium nitens</name>
    <name type="common">Green alga</name>
    <name type="synonym">Ulothrix nitens</name>
    <dbReference type="NCBI Taxonomy" id="105231"/>
    <lineage>
        <taxon>Eukaryota</taxon>
        <taxon>Viridiplantae</taxon>
        <taxon>Streptophyta</taxon>
        <taxon>Klebsormidiophyceae</taxon>
        <taxon>Klebsormidiales</taxon>
        <taxon>Klebsormidiaceae</taxon>
        <taxon>Klebsormidium</taxon>
    </lineage>
</organism>
<dbReference type="InterPro" id="IPR045293">
    <property type="entry name" value="Complex1_LYR_LYRM2"/>
</dbReference>
<evidence type="ECO:0000256" key="1">
    <source>
        <dbReference type="ARBA" id="ARBA00004173"/>
    </source>
</evidence>
<comment type="function">
    <text evidence="6">Involved in efficient integration of the N-module into mitochondrial respiratory chain complex I.</text>
</comment>
<comment type="subcellular location">
    <subcellularLocation>
        <location evidence="1">Mitochondrion</location>
    </subcellularLocation>
</comment>
<dbReference type="Pfam" id="PF05347">
    <property type="entry name" value="Complex1_LYR"/>
    <property type="match status" value="1"/>
</dbReference>
<reference evidence="8 9" key="1">
    <citation type="journal article" date="2014" name="Nat. Commun.">
        <title>Klebsormidium flaccidum genome reveals primary factors for plant terrestrial adaptation.</title>
        <authorList>
            <person name="Hori K."/>
            <person name="Maruyama F."/>
            <person name="Fujisawa T."/>
            <person name="Togashi T."/>
            <person name="Yamamoto N."/>
            <person name="Seo M."/>
            <person name="Sato S."/>
            <person name="Yamada T."/>
            <person name="Mori H."/>
            <person name="Tajima N."/>
            <person name="Moriyama T."/>
            <person name="Ikeuchi M."/>
            <person name="Watanabe M."/>
            <person name="Wada H."/>
            <person name="Kobayashi K."/>
            <person name="Saito M."/>
            <person name="Masuda T."/>
            <person name="Sasaki-Sekimoto Y."/>
            <person name="Mashiguchi K."/>
            <person name="Awai K."/>
            <person name="Shimojima M."/>
            <person name="Masuda S."/>
            <person name="Iwai M."/>
            <person name="Nobusawa T."/>
            <person name="Narise T."/>
            <person name="Kondo S."/>
            <person name="Saito H."/>
            <person name="Sato R."/>
            <person name="Murakawa M."/>
            <person name="Ihara Y."/>
            <person name="Oshima-Yamada Y."/>
            <person name="Ohtaka K."/>
            <person name="Satoh M."/>
            <person name="Sonobe K."/>
            <person name="Ishii M."/>
            <person name="Ohtani R."/>
            <person name="Kanamori-Sato M."/>
            <person name="Honoki R."/>
            <person name="Miyazaki D."/>
            <person name="Mochizuki H."/>
            <person name="Umetsu J."/>
            <person name="Higashi K."/>
            <person name="Shibata D."/>
            <person name="Kamiya Y."/>
            <person name="Sato N."/>
            <person name="Nakamura Y."/>
            <person name="Tabata S."/>
            <person name="Ida S."/>
            <person name="Kurokawa K."/>
            <person name="Ohta H."/>
        </authorList>
    </citation>
    <scope>NUCLEOTIDE SEQUENCE [LARGE SCALE GENOMIC DNA]</scope>
    <source>
        <strain evidence="8 9">NIES-2285</strain>
    </source>
</reference>
<proteinExistence type="inferred from homology"/>
<keyword evidence="3" id="KW-0809">Transit peptide</keyword>
<dbReference type="OrthoDB" id="74240at2759"/>
<accession>A0A1Y1I873</accession>
<protein>
    <recommendedName>
        <fullName evidence="5">LYR motif-containing protein 2</fullName>
    </recommendedName>
</protein>
<dbReference type="AlphaFoldDB" id="A0A1Y1I873"/>
<dbReference type="PANTHER" id="PTHR13675">
    <property type="entry name" value="LYR MOTIF-CONTAINING PROTEIN 2"/>
    <property type="match status" value="1"/>
</dbReference>
<keyword evidence="4" id="KW-0496">Mitochondrion</keyword>
<dbReference type="InterPro" id="IPR008011">
    <property type="entry name" value="Complex1_LYR_dom"/>
</dbReference>
<feature type="domain" description="Complex 1 LYR protein" evidence="7">
    <location>
        <begin position="21"/>
        <end position="76"/>
    </location>
</feature>
<evidence type="ECO:0000256" key="4">
    <source>
        <dbReference type="ARBA" id="ARBA00023128"/>
    </source>
</evidence>
<sequence>MSGRRALAGALDLRSFILRSQVLGLYRDALRAARQAPLESRAELRQQVRNEFETFRHERDPQAIRFFLSDGLQKLKDLKGMLSQMG</sequence>
<dbReference type="EMBL" id="DF237133">
    <property type="protein sequence ID" value="GAQ84308.1"/>
    <property type="molecule type" value="Genomic_DNA"/>
</dbReference>
<evidence type="ECO:0000256" key="6">
    <source>
        <dbReference type="ARBA" id="ARBA00044735"/>
    </source>
</evidence>
<dbReference type="GO" id="GO:0005739">
    <property type="term" value="C:mitochondrion"/>
    <property type="evidence" value="ECO:0007669"/>
    <property type="project" value="UniProtKB-SubCell"/>
</dbReference>
<evidence type="ECO:0000259" key="7">
    <source>
        <dbReference type="Pfam" id="PF05347"/>
    </source>
</evidence>
<evidence type="ECO:0000256" key="3">
    <source>
        <dbReference type="ARBA" id="ARBA00022946"/>
    </source>
</evidence>
<evidence type="ECO:0000256" key="5">
    <source>
        <dbReference type="ARBA" id="ARBA00026235"/>
    </source>
</evidence>
<evidence type="ECO:0000256" key="2">
    <source>
        <dbReference type="ARBA" id="ARBA00009508"/>
    </source>
</evidence>
<name>A0A1Y1I873_KLENI</name>
<dbReference type="Proteomes" id="UP000054558">
    <property type="component" value="Unassembled WGS sequence"/>
</dbReference>
<dbReference type="OMA" id="HCNDKQR"/>